<dbReference type="NCBIfam" id="TIGR00242">
    <property type="entry name" value="division/cell wall cluster transcriptional repressor MraZ"/>
    <property type="match status" value="1"/>
</dbReference>
<evidence type="ECO:0000256" key="4">
    <source>
        <dbReference type="ARBA" id="ARBA00023015"/>
    </source>
</evidence>
<feature type="domain" description="SpoVT-AbrB" evidence="8">
    <location>
        <begin position="20"/>
        <end position="62"/>
    </location>
</feature>
<dbReference type="InterPro" id="IPR035642">
    <property type="entry name" value="MraZ_N"/>
</dbReference>
<keyword evidence="5 7" id="KW-0238">DNA-binding</keyword>
<dbReference type="InterPro" id="IPR003444">
    <property type="entry name" value="MraZ"/>
</dbReference>
<sequence>MAIGADWGFERGETAMFLGTHMQRLDDKGRLILPAKFREELAEGLVITRGQEHCLTLFPAREFQSIHEQMRSAPLTSKDARDYLRVFLSGASDEQPDKQGRFTVPQLLRKYAGLDRDVAVIGMGNRVEIWDSSTWEQYLEQTEQGFADRADEVIPGVI</sequence>
<comment type="subcellular location">
    <subcellularLocation>
        <location evidence="7">Cytoplasm</location>
        <location evidence="7">Nucleoid</location>
    </subcellularLocation>
</comment>
<gene>
    <name evidence="7 9" type="primary">mraZ</name>
    <name evidence="9" type="ORF">GCM10009755_14460</name>
</gene>
<dbReference type="CDD" id="cd16321">
    <property type="entry name" value="MraZ_C"/>
    <property type="match status" value="1"/>
</dbReference>
<evidence type="ECO:0000259" key="8">
    <source>
        <dbReference type="PROSITE" id="PS51740"/>
    </source>
</evidence>
<organism evidence="9 10">
    <name type="scientific">Brevibacterium samyangense</name>
    <dbReference type="NCBI Taxonomy" id="366888"/>
    <lineage>
        <taxon>Bacteria</taxon>
        <taxon>Bacillati</taxon>
        <taxon>Actinomycetota</taxon>
        <taxon>Actinomycetes</taxon>
        <taxon>Micrococcales</taxon>
        <taxon>Brevibacteriaceae</taxon>
        <taxon>Brevibacterium</taxon>
    </lineage>
</organism>
<keyword evidence="6 7" id="KW-0804">Transcription</keyword>
<dbReference type="PROSITE" id="PS51740">
    <property type="entry name" value="SPOVT_ABRB"/>
    <property type="match status" value="2"/>
</dbReference>
<evidence type="ECO:0000256" key="7">
    <source>
        <dbReference type="HAMAP-Rule" id="MF_01008"/>
    </source>
</evidence>
<comment type="caution">
    <text evidence="9">The sequence shown here is derived from an EMBL/GenBank/DDBJ whole genome shotgun (WGS) entry which is preliminary data.</text>
</comment>
<evidence type="ECO:0000313" key="9">
    <source>
        <dbReference type="EMBL" id="GAA2005768.1"/>
    </source>
</evidence>
<keyword evidence="10" id="KW-1185">Reference proteome</keyword>
<evidence type="ECO:0000256" key="3">
    <source>
        <dbReference type="ARBA" id="ARBA00022737"/>
    </source>
</evidence>
<dbReference type="InterPro" id="IPR020603">
    <property type="entry name" value="MraZ_dom"/>
</dbReference>
<dbReference type="InterPro" id="IPR007159">
    <property type="entry name" value="SpoVT-AbrB_dom"/>
</dbReference>
<proteinExistence type="inferred from homology"/>
<dbReference type="PANTHER" id="PTHR34701">
    <property type="entry name" value="TRANSCRIPTIONAL REGULATOR MRAZ"/>
    <property type="match status" value="1"/>
</dbReference>
<comment type="similarity">
    <text evidence="7">Belongs to the MraZ family.</text>
</comment>
<dbReference type="SUPFAM" id="SSF89447">
    <property type="entry name" value="AbrB/MazE/MraZ-like"/>
    <property type="match status" value="1"/>
</dbReference>
<evidence type="ECO:0000256" key="2">
    <source>
        <dbReference type="ARBA" id="ARBA00022490"/>
    </source>
</evidence>
<reference evidence="9 10" key="1">
    <citation type="journal article" date="2019" name="Int. J. Syst. Evol. Microbiol.">
        <title>The Global Catalogue of Microorganisms (GCM) 10K type strain sequencing project: providing services to taxonomists for standard genome sequencing and annotation.</title>
        <authorList>
            <consortium name="The Broad Institute Genomics Platform"/>
            <consortium name="The Broad Institute Genome Sequencing Center for Infectious Disease"/>
            <person name="Wu L."/>
            <person name="Ma J."/>
        </authorList>
    </citation>
    <scope>NUCLEOTIDE SEQUENCE [LARGE SCALE GENOMIC DNA]</scope>
    <source>
        <strain evidence="9 10">JCM 14546</strain>
    </source>
</reference>
<feature type="domain" description="SpoVT-AbrB" evidence="8">
    <location>
        <begin position="91"/>
        <end position="134"/>
    </location>
</feature>
<name>A0ABN2TDQ7_9MICO</name>
<comment type="subunit">
    <text evidence="7">Forms oligomers.</text>
</comment>
<evidence type="ECO:0000256" key="5">
    <source>
        <dbReference type="ARBA" id="ARBA00023125"/>
    </source>
</evidence>
<evidence type="ECO:0000256" key="6">
    <source>
        <dbReference type="ARBA" id="ARBA00023163"/>
    </source>
</evidence>
<dbReference type="Pfam" id="PF02381">
    <property type="entry name" value="MraZ"/>
    <property type="match status" value="2"/>
</dbReference>
<dbReference type="InterPro" id="IPR038619">
    <property type="entry name" value="MraZ_sf"/>
</dbReference>
<dbReference type="InterPro" id="IPR035644">
    <property type="entry name" value="MraZ_C"/>
</dbReference>
<evidence type="ECO:0000313" key="10">
    <source>
        <dbReference type="Proteomes" id="UP001500755"/>
    </source>
</evidence>
<dbReference type="Gene3D" id="3.40.1550.20">
    <property type="entry name" value="Transcriptional regulator MraZ domain"/>
    <property type="match status" value="1"/>
</dbReference>
<keyword evidence="2 7" id="KW-0963">Cytoplasm</keyword>
<keyword evidence="4 7" id="KW-0805">Transcription regulation</keyword>
<dbReference type="Proteomes" id="UP001500755">
    <property type="component" value="Unassembled WGS sequence"/>
</dbReference>
<evidence type="ECO:0000256" key="1">
    <source>
        <dbReference type="ARBA" id="ARBA00013860"/>
    </source>
</evidence>
<protein>
    <recommendedName>
        <fullName evidence="1 7">Transcriptional regulator MraZ</fullName>
    </recommendedName>
</protein>
<dbReference type="EMBL" id="BAAANO010000013">
    <property type="protein sequence ID" value="GAA2005768.1"/>
    <property type="molecule type" value="Genomic_DNA"/>
</dbReference>
<dbReference type="CDD" id="cd16320">
    <property type="entry name" value="MraZ_N"/>
    <property type="match status" value="1"/>
</dbReference>
<accession>A0ABN2TDQ7</accession>
<dbReference type="PANTHER" id="PTHR34701:SF1">
    <property type="entry name" value="TRANSCRIPTIONAL REGULATOR MRAZ"/>
    <property type="match status" value="1"/>
</dbReference>
<dbReference type="HAMAP" id="MF_01008">
    <property type="entry name" value="MraZ"/>
    <property type="match status" value="1"/>
</dbReference>
<dbReference type="InterPro" id="IPR037914">
    <property type="entry name" value="SpoVT-AbrB_sf"/>
</dbReference>
<keyword evidence="3" id="KW-0677">Repeat</keyword>